<feature type="compositionally biased region" description="Basic and acidic residues" evidence="9">
    <location>
        <begin position="1141"/>
        <end position="1151"/>
    </location>
</feature>
<keyword evidence="7" id="KW-0436">Ligase</keyword>
<dbReference type="GO" id="GO:0044550">
    <property type="term" value="P:secondary metabolite biosynthetic process"/>
    <property type="evidence" value="ECO:0007669"/>
    <property type="project" value="TreeGrafter"/>
</dbReference>
<dbReference type="Pfam" id="PF00668">
    <property type="entry name" value="Condensation"/>
    <property type="match status" value="1"/>
</dbReference>
<feature type="domain" description="Carrier" evidence="10">
    <location>
        <begin position="1"/>
        <end position="62"/>
    </location>
</feature>
<dbReference type="GO" id="GO:0005737">
    <property type="term" value="C:cytoplasm"/>
    <property type="evidence" value="ECO:0007669"/>
    <property type="project" value="TreeGrafter"/>
</dbReference>
<dbReference type="PANTHER" id="PTHR45527:SF10">
    <property type="entry name" value="PYOCHELIN SYNTHASE PCHF"/>
    <property type="match status" value="1"/>
</dbReference>
<feature type="compositionally biased region" description="Low complexity" evidence="9">
    <location>
        <begin position="1780"/>
        <end position="1801"/>
    </location>
</feature>
<dbReference type="InterPro" id="IPR020806">
    <property type="entry name" value="PKS_PP-bd"/>
</dbReference>
<dbReference type="InterPro" id="IPR045851">
    <property type="entry name" value="AMP-bd_C_sf"/>
</dbReference>
<keyword evidence="12" id="KW-1185">Reference proteome</keyword>
<feature type="compositionally biased region" description="Low complexity" evidence="9">
    <location>
        <begin position="1050"/>
        <end position="1081"/>
    </location>
</feature>
<comment type="caution">
    <text evidence="11">The sequence shown here is derived from an EMBL/GenBank/DDBJ whole genome shotgun (WGS) entry which is preliminary data.</text>
</comment>
<dbReference type="EMBL" id="JACIFP010000001">
    <property type="protein sequence ID" value="MBB4136293.1"/>
    <property type="molecule type" value="Genomic_DNA"/>
</dbReference>
<organism evidence="11 12">
    <name type="scientific">Gordonia humi</name>
    <dbReference type="NCBI Taxonomy" id="686429"/>
    <lineage>
        <taxon>Bacteria</taxon>
        <taxon>Bacillati</taxon>
        <taxon>Actinomycetota</taxon>
        <taxon>Actinomycetes</taxon>
        <taxon>Mycobacteriales</taxon>
        <taxon>Gordoniaceae</taxon>
        <taxon>Gordonia</taxon>
    </lineage>
</organism>
<dbReference type="Pfam" id="PF00550">
    <property type="entry name" value="PP-binding"/>
    <property type="match status" value="2"/>
</dbReference>
<dbReference type="Proteomes" id="UP000551501">
    <property type="component" value="Unassembled WGS sequence"/>
</dbReference>
<dbReference type="Gene3D" id="3.40.50.12780">
    <property type="entry name" value="N-terminal domain of ligase-like"/>
    <property type="match status" value="1"/>
</dbReference>
<reference evidence="11 12" key="1">
    <citation type="submission" date="2020-08" db="EMBL/GenBank/DDBJ databases">
        <title>Sequencing the genomes of 1000 actinobacteria strains.</title>
        <authorList>
            <person name="Klenk H.-P."/>
        </authorList>
    </citation>
    <scope>NUCLEOTIDE SEQUENCE [LARGE SCALE GENOMIC DNA]</scope>
    <source>
        <strain evidence="11 12">DSM 45298</strain>
    </source>
</reference>
<dbReference type="SUPFAM" id="SSF56801">
    <property type="entry name" value="Acetyl-CoA synthetase-like"/>
    <property type="match status" value="1"/>
</dbReference>
<dbReference type="NCBIfam" id="TIGR01733">
    <property type="entry name" value="AA-adenyl-dom"/>
    <property type="match status" value="1"/>
</dbReference>
<dbReference type="Gene3D" id="3.30.300.30">
    <property type="match status" value="1"/>
</dbReference>
<dbReference type="InterPro" id="IPR025110">
    <property type="entry name" value="AMP-bd_C"/>
</dbReference>
<dbReference type="InterPro" id="IPR009081">
    <property type="entry name" value="PP-bd_ACP"/>
</dbReference>
<feature type="domain" description="Carrier" evidence="10">
    <location>
        <begin position="1694"/>
        <end position="1771"/>
    </location>
</feature>
<evidence type="ECO:0000313" key="11">
    <source>
        <dbReference type="EMBL" id="MBB4136293.1"/>
    </source>
</evidence>
<dbReference type="Pfam" id="PF00501">
    <property type="entry name" value="AMP-binding"/>
    <property type="match status" value="1"/>
</dbReference>
<dbReference type="InterPro" id="IPR057737">
    <property type="entry name" value="Condensation_MtbB-like"/>
</dbReference>
<dbReference type="Pfam" id="PF13193">
    <property type="entry name" value="AMP-binding_C"/>
    <property type="match status" value="1"/>
</dbReference>
<dbReference type="InterPro" id="IPR000873">
    <property type="entry name" value="AMP-dep_synth/lig_dom"/>
</dbReference>
<evidence type="ECO:0000313" key="12">
    <source>
        <dbReference type="Proteomes" id="UP000551501"/>
    </source>
</evidence>
<evidence type="ECO:0000256" key="7">
    <source>
        <dbReference type="ARBA" id="ARBA00022598"/>
    </source>
</evidence>
<evidence type="ECO:0000259" key="10">
    <source>
        <dbReference type="PROSITE" id="PS50075"/>
    </source>
</evidence>
<dbReference type="GO" id="GO:0043041">
    <property type="term" value="P:amino acid activation for nonribosomal peptide biosynthetic process"/>
    <property type="evidence" value="ECO:0007669"/>
    <property type="project" value="TreeGrafter"/>
</dbReference>
<gene>
    <name evidence="11" type="ORF">BKA16_002845</name>
</gene>
<name>A0A840F1D7_9ACTN</name>
<dbReference type="UniPathway" id="UPA00011"/>
<dbReference type="InterPro" id="IPR023213">
    <property type="entry name" value="CAT-like_dom_sf"/>
</dbReference>
<evidence type="ECO:0000256" key="3">
    <source>
        <dbReference type="ARBA" id="ARBA00007380"/>
    </source>
</evidence>
<comment type="cofactor">
    <cofactor evidence="1">
        <name>pantetheine 4'-phosphate</name>
        <dbReference type="ChEBI" id="CHEBI:47942"/>
    </cofactor>
</comment>
<sequence length="1815" mass="194129">MSENTGSVCTADQSLVDAGLESFRAVAVQRAIADHTGVLVPLREFLGEACAADLARYIRAHEGDQVPDRAAAVGEGAPVRADGSFALTPVQTSYWIGRGPDYPLGGVSTHFYFEFDRTVTDGSPDDEITALEHSWNVVVDRHPMLRAVVRRDGLQQVLDAPGVHRIDVRDLRGLDADDRGALLEEYRRDLSHRCAPVHRWPVHAVTALVFDDRTIRLCLSFDVLLMDFTSWRLVIDEWGVAHRGGDLPPAPAADFAGLLAEQARRRAADGRRDRDLAYWSDRASTLPDAARLPTLRTAAEIGVPHFRRHRRVIDAAVWESFSAACARRGLTASGAMLAVFGDVLRRWGAGDRFTVTITLFDRPADLPHAAAVVGDFTTTALVDMTCDATAFADRAAAVAANFWDAVDHSSVAGVEVARLAADRPALPGDDGPGGAVVFTSALEQTPRSEDPGAWIGDEAFGVSQTPQVLLDAISWRSGENVVVAWDAVEDAFGAGVVDGMQRAFVSAIELLGAADAAWTSASFDADPFFRPVADRLRNNTAVDGPGLAAPLLHAADERPDRAAVLTESGVLDYRGLVDGARSIAARLDAAREADGRAHDGTVLVALPKGPAQICAVLGVLMAGGVYVPVDPAWPAPRIARVVERSGARYAVADDVELPPSVTRIEPDGGARTGAFVTHRPAPDDLAYAIFTSGSTGEPKGVAIEHDQARTTIDDVNERFGVGPDDRVLGLSALSFDLSVWDVFGVLGAGGGLVVPTPGRDRDPGHWLDLIAQHRVTVWNTAPQLMEMLVEYGEAVGDSAHALRSIRLVLLSGDWIPVTLPDRIRALMPDAEIVSLGGATEASIWSIHHRIGAVDPGAPSIPYGTALSGQWFRLLDEPDGRPVPVGEPGELFIGGDGVARGYLGDPEQTARRFRRHPVTGERLYHTGDMGRWRVDGAIEFLGRNDRQVKINGFRIELGEIDAVLSRHPGVRAAVATTHPGPDGRPRLVAHVVGHTANTVDLDPDDLRAHCDAALPAYMVPRTIEIRSELPVTANGKIDHAALAPTRDAPGSATAHRPATSAPPSSSQSSWPQSSSSRPPARTRVDAAAVAAIVGDRFPTDRPLLSAGADSMILVRLANLIEDTTGRRPGFAELAAASVADLTDRADLPRPSDHVAGPAPAERTPEPEEPEATGAALDAGLPLDARLPLDVVVRTDSGHRSAADLLIDAGTWIRAVDRRAGRLGVQVRTEFSDVPGQLCRVELRPGAPRRVEKPRALTIDADTATHPLTDMQLAYYVGRADRGLGAPVAPHYYSEIDVDGVDLDRLRGACRRLVEIHPMLRAYATADAAQRLAAVDDVPDLDVRDLRDLSAPRQEAVLARTRSERSRRVRDVLAPGWFSVTASLLDDRTTRLHVELDMLFCDVAGAVTLAEDLYTLYRGGDVEPPAARFLDWADEHPARAGTAGRPVTVVEPRLPMRRPDDTVFDRRRTVLSASRTRRLESYARTLGTTVDALLVTLYADALRAASGGSDAFSIVLTVLDRPTEHRRVVGEYSSTIVATPPAVGGLAERSASTAEQLFAALDRPSGRSAPRIDSSGRAGAVPVLPIAYSSGITASRDASELLAAFGRTVYSISQTPQVLIDMQTFVGDGALVVNWDAITSAFVDGFVDEAFADFARRLDAVANERVPDEPAPAAPSAVLRTVTDLRRGRRPIAAAPSDPAVRSVIRETLAQVLDVDAGGLDADRSFFDLGATSLDLVALRNELVDRSVGDLTVLDLFETGSIAALADRLHPPRPAPFSEELAIPAPSPSSTAASHASVDPLARAHARGSLRRRGGLR</sequence>
<evidence type="ECO:0000256" key="4">
    <source>
        <dbReference type="ARBA" id="ARBA00016743"/>
    </source>
</evidence>
<accession>A0A840F1D7</accession>
<dbReference type="GO" id="GO:0031177">
    <property type="term" value="F:phosphopantetheine binding"/>
    <property type="evidence" value="ECO:0007669"/>
    <property type="project" value="InterPro"/>
</dbReference>
<proteinExistence type="inferred from homology"/>
<dbReference type="GO" id="GO:0000036">
    <property type="term" value="F:acyl carrier activity"/>
    <property type="evidence" value="ECO:0007669"/>
    <property type="project" value="TreeGrafter"/>
</dbReference>
<feature type="region of interest" description="Disordered" evidence="9">
    <location>
        <begin position="1141"/>
        <end position="1171"/>
    </location>
</feature>
<feature type="region of interest" description="Disordered" evidence="9">
    <location>
        <begin position="1774"/>
        <end position="1815"/>
    </location>
</feature>
<evidence type="ECO:0000256" key="1">
    <source>
        <dbReference type="ARBA" id="ARBA00001957"/>
    </source>
</evidence>
<dbReference type="InterPro" id="IPR010071">
    <property type="entry name" value="AA_adenyl_dom"/>
</dbReference>
<dbReference type="SMART" id="SM00823">
    <property type="entry name" value="PKS_PP"/>
    <property type="match status" value="2"/>
</dbReference>
<comment type="pathway">
    <text evidence="2">Siderophore biosynthesis; mycobactin biosynthesis.</text>
</comment>
<dbReference type="FunFam" id="3.30.559.10:FF:000023">
    <property type="entry name" value="Non-ribosomal peptide synthetase"/>
    <property type="match status" value="1"/>
</dbReference>
<keyword evidence="5" id="KW-0596">Phosphopantetheine</keyword>
<evidence type="ECO:0000256" key="5">
    <source>
        <dbReference type="ARBA" id="ARBA00022450"/>
    </source>
</evidence>
<keyword evidence="6" id="KW-0597">Phosphoprotein</keyword>
<dbReference type="GO" id="GO:0016874">
    <property type="term" value="F:ligase activity"/>
    <property type="evidence" value="ECO:0007669"/>
    <property type="project" value="UniProtKB-KW"/>
</dbReference>
<dbReference type="PROSITE" id="PS50075">
    <property type="entry name" value="CARRIER"/>
    <property type="match status" value="2"/>
</dbReference>
<evidence type="ECO:0000256" key="8">
    <source>
        <dbReference type="ARBA" id="ARBA00033440"/>
    </source>
</evidence>
<feature type="compositionally biased region" description="Basic residues" evidence="9">
    <location>
        <begin position="1802"/>
        <end position="1815"/>
    </location>
</feature>
<dbReference type="InterPro" id="IPR042099">
    <property type="entry name" value="ANL_N_sf"/>
</dbReference>
<dbReference type="Gene3D" id="3.30.559.10">
    <property type="entry name" value="Chloramphenicol acetyltransferase-like domain"/>
    <property type="match status" value="2"/>
</dbReference>
<dbReference type="PANTHER" id="PTHR45527">
    <property type="entry name" value="NONRIBOSOMAL PEPTIDE SYNTHETASE"/>
    <property type="match status" value="1"/>
</dbReference>
<dbReference type="Gene3D" id="1.10.1200.10">
    <property type="entry name" value="ACP-like"/>
    <property type="match status" value="1"/>
</dbReference>
<dbReference type="CDD" id="cd19535">
    <property type="entry name" value="Cyc_NRPS"/>
    <property type="match status" value="1"/>
</dbReference>
<dbReference type="InterPro" id="IPR001242">
    <property type="entry name" value="Condensation_dom"/>
</dbReference>
<dbReference type="SUPFAM" id="SSF47336">
    <property type="entry name" value="ACP-like"/>
    <property type="match status" value="2"/>
</dbReference>
<feature type="region of interest" description="Disordered" evidence="9">
    <location>
        <begin position="1042"/>
        <end position="1081"/>
    </location>
</feature>
<dbReference type="InterPro" id="IPR036736">
    <property type="entry name" value="ACP-like_sf"/>
</dbReference>
<comment type="similarity">
    <text evidence="3">Belongs to the ATP-dependent AMP-binding enzyme family. MbtB subfamily.</text>
</comment>
<evidence type="ECO:0000256" key="2">
    <source>
        <dbReference type="ARBA" id="ARBA00005102"/>
    </source>
</evidence>
<evidence type="ECO:0000256" key="9">
    <source>
        <dbReference type="SAM" id="MobiDB-lite"/>
    </source>
</evidence>
<evidence type="ECO:0000256" key="6">
    <source>
        <dbReference type="ARBA" id="ARBA00022553"/>
    </source>
</evidence>
<protein>
    <recommendedName>
        <fullName evidence="4">Phenyloxazoline synthase MbtB</fullName>
    </recommendedName>
    <alternativeName>
        <fullName evidence="8">Mycobactin synthetase protein B</fullName>
    </alternativeName>
</protein>
<dbReference type="SUPFAM" id="SSF52777">
    <property type="entry name" value="CoA-dependent acyltransferases"/>
    <property type="match status" value="4"/>
</dbReference>
<dbReference type="Gene3D" id="3.30.559.30">
    <property type="entry name" value="Nonribosomal peptide synthetase, condensation domain"/>
    <property type="match status" value="2"/>
</dbReference>